<dbReference type="Gene3D" id="3.10.129.10">
    <property type="entry name" value="Hotdog Thioesterase"/>
    <property type="match status" value="1"/>
</dbReference>
<reference evidence="3" key="1">
    <citation type="journal article" date="2019" name="Int. J. Syst. Evol. Microbiol.">
        <title>The Global Catalogue of Microorganisms (GCM) 10K type strain sequencing project: providing services to taxonomists for standard genome sequencing and annotation.</title>
        <authorList>
            <consortium name="The Broad Institute Genomics Platform"/>
            <consortium name="The Broad Institute Genome Sequencing Center for Infectious Disease"/>
            <person name="Wu L."/>
            <person name="Ma J."/>
        </authorList>
    </citation>
    <scope>NUCLEOTIDE SEQUENCE [LARGE SCALE GENOMIC DNA]</scope>
    <source>
        <strain evidence="3">KCTC 23707</strain>
    </source>
</reference>
<proteinExistence type="predicted"/>
<evidence type="ECO:0000313" key="2">
    <source>
        <dbReference type="EMBL" id="MFD2261174.1"/>
    </source>
</evidence>
<organism evidence="2 3">
    <name type="scientific">Chelativorans composti</name>
    <dbReference type="NCBI Taxonomy" id="768533"/>
    <lineage>
        <taxon>Bacteria</taxon>
        <taxon>Pseudomonadati</taxon>
        <taxon>Pseudomonadota</taxon>
        <taxon>Alphaproteobacteria</taxon>
        <taxon>Hyphomicrobiales</taxon>
        <taxon>Phyllobacteriaceae</taxon>
        <taxon>Chelativorans</taxon>
    </lineage>
</organism>
<keyword evidence="3" id="KW-1185">Reference proteome</keyword>
<dbReference type="RefSeq" id="WP_345099845.1">
    <property type="nucleotide sequence ID" value="NZ_BAABGS010000071.1"/>
</dbReference>
<dbReference type="Proteomes" id="UP001597373">
    <property type="component" value="Unassembled WGS sequence"/>
</dbReference>
<evidence type="ECO:0000259" key="1">
    <source>
        <dbReference type="Pfam" id="PF01575"/>
    </source>
</evidence>
<dbReference type="CDD" id="cd03450">
    <property type="entry name" value="NodN"/>
    <property type="match status" value="1"/>
</dbReference>
<dbReference type="EMBL" id="JBHUIR010000062">
    <property type="protein sequence ID" value="MFD2261174.1"/>
    <property type="molecule type" value="Genomic_DNA"/>
</dbReference>
<dbReference type="PANTHER" id="PTHR42993:SF1">
    <property type="entry name" value="MAOC-LIKE DEHYDRATASE DOMAIN-CONTAINING PROTEIN"/>
    <property type="match status" value="1"/>
</dbReference>
<protein>
    <submittedName>
        <fullName evidence="2">MaoC family dehydratase</fullName>
    </submittedName>
</protein>
<gene>
    <name evidence="2" type="ORF">ACFSMZ_15595</name>
</gene>
<evidence type="ECO:0000313" key="3">
    <source>
        <dbReference type="Proteomes" id="UP001597373"/>
    </source>
</evidence>
<dbReference type="Pfam" id="PF01575">
    <property type="entry name" value="MaoC_dehydratas"/>
    <property type="match status" value="1"/>
</dbReference>
<dbReference type="SUPFAM" id="SSF54637">
    <property type="entry name" value="Thioesterase/thiol ester dehydrase-isomerase"/>
    <property type="match status" value="1"/>
</dbReference>
<dbReference type="PANTHER" id="PTHR42993">
    <property type="entry name" value="MAOC-LIKE DEHYDRATASE DOMAIN-CONTAINING PROTEIN"/>
    <property type="match status" value="1"/>
</dbReference>
<dbReference type="InterPro" id="IPR029069">
    <property type="entry name" value="HotDog_dom_sf"/>
</dbReference>
<comment type="caution">
    <text evidence="2">The sequence shown here is derived from an EMBL/GenBank/DDBJ whole genome shotgun (WGS) entry which is preliminary data.</text>
</comment>
<dbReference type="InterPro" id="IPR002539">
    <property type="entry name" value="MaoC-like_dom"/>
</dbReference>
<feature type="domain" description="MaoC-like" evidence="1">
    <location>
        <begin position="6"/>
        <end position="112"/>
    </location>
</feature>
<sequence>MNELPTGNEPLISEWITIDQPFVNRFADAILDHQFIHVDPERAKAEGPYGGTIAHGFLSLSLLTHFTRSAMPLPPPGVVEVNYGFDKIRFLTPVPVGSRLRGKFTLVSEEPKGGGKLRRFAVEVEIEGVQKPAVAAEWLVLVLEGGN</sequence>
<dbReference type="InterPro" id="IPR039375">
    <property type="entry name" value="NodN-like"/>
</dbReference>
<accession>A0ABW5DL47</accession>
<name>A0ABW5DL47_9HYPH</name>